<gene>
    <name evidence="1" type="ORF">RDI58_010070</name>
</gene>
<keyword evidence="2" id="KW-1185">Reference proteome</keyword>
<dbReference type="AlphaFoldDB" id="A0AAN8YF32"/>
<organism evidence="1 2">
    <name type="scientific">Solanum bulbocastanum</name>
    <name type="common">Wild potato</name>
    <dbReference type="NCBI Taxonomy" id="147425"/>
    <lineage>
        <taxon>Eukaryota</taxon>
        <taxon>Viridiplantae</taxon>
        <taxon>Streptophyta</taxon>
        <taxon>Embryophyta</taxon>
        <taxon>Tracheophyta</taxon>
        <taxon>Spermatophyta</taxon>
        <taxon>Magnoliopsida</taxon>
        <taxon>eudicotyledons</taxon>
        <taxon>Gunneridae</taxon>
        <taxon>Pentapetalae</taxon>
        <taxon>asterids</taxon>
        <taxon>lamiids</taxon>
        <taxon>Solanales</taxon>
        <taxon>Solanaceae</taxon>
        <taxon>Solanoideae</taxon>
        <taxon>Solaneae</taxon>
        <taxon>Solanum</taxon>
    </lineage>
</organism>
<comment type="caution">
    <text evidence="1">The sequence shown here is derived from an EMBL/GenBank/DDBJ whole genome shotgun (WGS) entry which is preliminary data.</text>
</comment>
<evidence type="ECO:0000313" key="2">
    <source>
        <dbReference type="Proteomes" id="UP001371456"/>
    </source>
</evidence>
<reference evidence="1 2" key="1">
    <citation type="submission" date="2024-02" db="EMBL/GenBank/DDBJ databases">
        <title>de novo genome assembly of Solanum bulbocastanum strain 11H21.</title>
        <authorList>
            <person name="Hosaka A.J."/>
        </authorList>
    </citation>
    <scope>NUCLEOTIDE SEQUENCE [LARGE SCALE GENOMIC DNA]</scope>
    <source>
        <tissue evidence="1">Young leaves</tissue>
    </source>
</reference>
<protein>
    <submittedName>
        <fullName evidence="1">Uncharacterized protein</fullName>
    </submittedName>
</protein>
<name>A0AAN8YF32_SOLBU</name>
<evidence type="ECO:0000313" key="1">
    <source>
        <dbReference type="EMBL" id="KAK6790989.1"/>
    </source>
</evidence>
<accession>A0AAN8YF32</accession>
<proteinExistence type="predicted"/>
<sequence>MGGSMKGSGGATPSRISTETLHVHRYIYIIFI</sequence>
<dbReference type="EMBL" id="JBANQN010000004">
    <property type="protein sequence ID" value="KAK6790989.1"/>
    <property type="molecule type" value="Genomic_DNA"/>
</dbReference>
<dbReference type="Proteomes" id="UP001371456">
    <property type="component" value="Unassembled WGS sequence"/>
</dbReference>